<dbReference type="InterPro" id="IPR006094">
    <property type="entry name" value="Oxid_FAD_bind_N"/>
</dbReference>
<keyword evidence="9" id="KW-1185">Reference proteome</keyword>
<keyword evidence="6" id="KW-0732">Signal</keyword>
<comment type="caution">
    <text evidence="8">The sequence shown here is derived from an EMBL/GenBank/DDBJ whole genome shotgun (WGS) entry which is preliminary data.</text>
</comment>
<dbReference type="InterPro" id="IPR036318">
    <property type="entry name" value="FAD-bd_PCMH-like_sf"/>
</dbReference>
<comment type="similarity">
    <text evidence="2">Belongs to the oxygen-dependent FAD-linked oxidoreductase family.</text>
</comment>
<feature type="signal peptide" evidence="6">
    <location>
        <begin position="1"/>
        <end position="21"/>
    </location>
</feature>
<feature type="domain" description="FAD-binding PCMH-type" evidence="7">
    <location>
        <begin position="121"/>
        <end position="332"/>
    </location>
</feature>
<evidence type="ECO:0000256" key="2">
    <source>
        <dbReference type="ARBA" id="ARBA00005466"/>
    </source>
</evidence>
<dbReference type="Proteomes" id="UP000029964">
    <property type="component" value="Unassembled WGS sequence"/>
</dbReference>
<dbReference type="EMBL" id="JPKY01000092">
    <property type="protein sequence ID" value="KFH42516.1"/>
    <property type="molecule type" value="Genomic_DNA"/>
</dbReference>
<dbReference type="GO" id="GO:0071949">
    <property type="term" value="F:FAD binding"/>
    <property type="evidence" value="ECO:0007669"/>
    <property type="project" value="InterPro"/>
</dbReference>
<dbReference type="STRING" id="857340.A0A086SZI4"/>
<dbReference type="PROSITE" id="PS51387">
    <property type="entry name" value="FAD_PCMH"/>
    <property type="match status" value="1"/>
</dbReference>
<dbReference type="InterPro" id="IPR012951">
    <property type="entry name" value="BBE"/>
</dbReference>
<dbReference type="PANTHER" id="PTHR42973:SF39">
    <property type="entry name" value="FAD-BINDING PCMH-TYPE DOMAIN-CONTAINING PROTEIN"/>
    <property type="match status" value="1"/>
</dbReference>
<reference evidence="9" key="1">
    <citation type="journal article" date="2014" name="Genome Announc.">
        <title>Genome sequence and annotation of Acremonium chrysogenum, producer of the beta-lactam antibiotic cephalosporin C.</title>
        <authorList>
            <person name="Terfehr D."/>
            <person name="Dahlmann T.A."/>
            <person name="Specht T."/>
            <person name="Zadra I."/>
            <person name="Kuernsteiner H."/>
            <person name="Kueck U."/>
        </authorList>
    </citation>
    <scope>NUCLEOTIDE SEQUENCE [LARGE SCALE GENOMIC DNA]</scope>
    <source>
        <strain evidence="9">ATCC 11550 / CBS 779.69 / DSM 880 / IAM 14645 / JCM 23072 / IMI 49137</strain>
    </source>
</reference>
<dbReference type="InterPro" id="IPR016166">
    <property type="entry name" value="FAD-bd_PCMH"/>
</dbReference>
<proteinExistence type="inferred from homology"/>
<evidence type="ECO:0000313" key="8">
    <source>
        <dbReference type="EMBL" id="KFH42516.1"/>
    </source>
</evidence>
<name>A0A086SZI4_HAPC1</name>
<dbReference type="SUPFAM" id="SSF56176">
    <property type="entry name" value="FAD-binding/transporter-associated domain-like"/>
    <property type="match status" value="1"/>
</dbReference>
<dbReference type="HOGENOM" id="CLU_018354_4_4_1"/>
<evidence type="ECO:0000256" key="6">
    <source>
        <dbReference type="SAM" id="SignalP"/>
    </source>
</evidence>
<evidence type="ECO:0000313" key="9">
    <source>
        <dbReference type="Proteomes" id="UP000029964"/>
    </source>
</evidence>
<dbReference type="Pfam" id="PF08031">
    <property type="entry name" value="BBE"/>
    <property type="match status" value="1"/>
</dbReference>
<dbReference type="OrthoDB" id="9983560at2759"/>
<evidence type="ECO:0000256" key="4">
    <source>
        <dbReference type="ARBA" id="ARBA00022827"/>
    </source>
</evidence>
<dbReference type="Pfam" id="PF01565">
    <property type="entry name" value="FAD_binding_4"/>
    <property type="match status" value="1"/>
</dbReference>
<organism evidence="8 9">
    <name type="scientific">Hapsidospora chrysogenum (strain ATCC 11550 / CBS 779.69 / DSM 880 / IAM 14645 / JCM 23072 / IMI 49137)</name>
    <name type="common">Acremonium chrysogenum</name>
    <dbReference type="NCBI Taxonomy" id="857340"/>
    <lineage>
        <taxon>Eukaryota</taxon>
        <taxon>Fungi</taxon>
        <taxon>Dikarya</taxon>
        <taxon>Ascomycota</taxon>
        <taxon>Pezizomycotina</taxon>
        <taxon>Sordariomycetes</taxon>
        <taxon>Hypocreomycetidae</taxon>
        <taxon>Hypocreales</taxon>
        <taxon>Bionectriaceae</taxon>
        <taxon>Hapsidospora</taxon>
    </lineage>
</organism>
<dbReference type="GO" id="GO:0016491">
    <property type="term" value="F:oxidoreductase activity"/>
    <property type="evidence" value="ECO:0007669"/>
    <property type="project" value="UniProtKB-KW"/>
</dbReference>
<dbReference type="AlphaFoldDB" id="A0A086SZI4"/>
<accession>A0A086SZI4</accession>
<sequence>MHYKSYLSLLLLLTLCPVTLAVPRGCPQSTCKAYPGTPSWPSRREWHRLNETLDGRLIRPVAPGSACHEGQPNFDEEECSAAETGWSSYAWHAEDPVSVMWDNWANFTCLPDPEMPCGGGVGGYPAYVVNATTAEHVKAGVDFGEAHRAGRQESMVEMKKKRERTADNENIARKNNIRLVVKSSGHDFLGRSIAPGSLSIWVHHLNDITFHKDKFRLTGSKTVIRGQAVTCGGGTSMYDLYRVTDEHGATVVGGMAKSVSVGGYLTGGGHSPLSPDYGLAADQVLEMEVVTPRGRILTVNEDRHPDLFWALRGGGGSTFGVITSVTLKAFPTPKVQSFILFAGTSAESPLAADFTTFIASQTPRLMDKGLRGYGWLAMNATNPTPGTPGMPDRWSGMAGAMTVLDERPEAVQDILGPLNDTVQERFYGTAVVVALEVRSYGSWLEYYDVHFDNGTAGGGAHMVSRLLDEESLTSDPEALKEALAAATGPSEMIDFYLLGGKGVHDAKPRGGSNSVNPGWRKAYIHTRESREFFFSDTTNDEVTGRSVKPFDKIGEEKVKKQLDKAYEPLRKLTPGLGAYLNEASPNTAATFEKDPAGTFWGDNYKRLLKIKRSVDPHDTFWCSPCVGNERWEERQDGRLCRRGGKGFGNIDVEMDM</sequence>
<keyword evidence="5" id="KW-0560">Oxidoreductase</keyword>
<evidence type="ECO:0000256" key="3">
    <source>
        <dbReference type="ARBA" id="ARBA00022630"/>
    </source>
</evidence>
<dbReference type="InterPro" id="IPR016169">
    <property type="entry name" value="FAD-bd_PCMH_sub2"/>
</dbReference>
<evidence type="ECO:0000256" key="1">
    <source>
        <dbReference type="ARBA" id="ARBA00001974"/>
    </source>
</evidence>
<protein>
    <submittedName>
        <fullName evidence="8">6-hydroxy-D-nicotine oxidase-like protein</fullName>
    </submittedName>
</protein>
<feature type="chain" id="PRO_5001815240" evidence="6">
    <location>
        <begin position="22"/>
        <end position="656"/>
    </location>
</feature>
<comment type="cofactor">
    <cofactor evidence="1">
        <name>FAD</name>
        <dbReference type="ChEBI" id="CHEBI:57692"/>
    </cofactor>
</comment>
<evidence type="ECO:0000259" key="7">
    <source>
        <dbReference type="PROSITE" id="PS51387"/>
    </source>
</evidence>
<dbReference type="Gene3D" id="3.30.465.10">
    <property type="match status" value="2"/>
</dbReference>
<dbReference type="PANTHER" id="PTHR42973">
    <property type="entry name" value="BINDING OXIDOREDUCTASE, PUTATIVE (AFU_ORTHOLOGUE AFUA_1G17690)-RELATED"/>
    <property type="match status" value="1"/>
</dbReference>
<keyword evidence="4" id="KW-0274">FAD</keyword>
<keyword evidence="3" id="KW-0285">Flavoprotein</keyword>
<evidence type="ECO:0000256" key="5">
    <source>
        <dbReference type="ARBA" id="ARBA00023002"/>
    </source>
</evidence>
<dbReference type="InterPro" id="IPR050416">
    <property type="entry name" value="FAD-linked_Oxidoreductase"/>
</dbReference>
<gene>
    <name evidence="8" type="ORF">ACRE_067730</name>
</gene>